<dbReference type="InterPro" id="IPR029044">
    <property type="entry name" value="Nucleotide-diphossugar_trans"/>
</dbReference>
<dbReference type="PANTHER" id="PTHR43685:SF2">
    <property type="entry name" value="GLYCOSYLTRANSFERASE 2-LIKE DOMAIN-CONTAINING PROTEIN"/>
    <property type="match status" value="1"/>
</dbReference>
<dbReference type="EC" id="2.4.-.-" evidence="2"/>
<comment type="caution">
    <text evidence="2">The sequence shown here is derived from an EMBL/GenBank/DDBJ whole genome shotgun (WGS) entry which is preliminary data.</text>
</comment>
<gene>
    <name evidence="2" type="ORF">V3330_04585</name>
</gene>
<dbReference type="AlphaFoldDB" id="A0AAW9RHB3"/>
<dbReference type="PANTHER" id="PTHR43685">
    <property type="entry name" value="GLYCOSYLTRANSFERASE"/>
    <property type="match status" value="1"/>
</dbReference>
<dbReference type="SUPFAM" id="SSF53448">
    <property type="entry name" value="Nucleotide-diphospho-sugar transferases"/>
    <property type="match status" value="1"/>
</dbReference>
<keyword evidence="2" id="KW-0808">Transferase</keyword>
<dbReference type="Gene3D" id="3.90.550.10">
    <property type="entry name" value="Spore Coat Polysaccharide Biosynthesis Protein SpsA, Chain A"/>
    <property type="match status" value="1"/>
</dbReference>
<sequence length="380" mass="44149">MTESPLVSIVIPHFNRSELLVETLHSIRTQSYPNWEVVIVDDGSGQDEWRNIQSLADDRVRVLQRIDGLKGPSRCRNLGAAASRGGFLLFVDSDDILAPWCLLERICQAQQGSDTALWVFPVMLFNRYPGDLEICWNRLEGNDDLERFLRSDPPWHTSSGLWRRKTFIGLGGFNERVMYGDDAELHTRALLQGTAVRKYPRCLPDVFIRRGETPRITSHLSSAVIESRRVRLRAGTKLLDEHHAPEQLRGLWEGQYFVECEELFFNAKVSRQNIRAVIDDWVEFYRPPRFREWLVRSYFLLAVWLRPRAYLMLRIARRLMMLMLPKEFFPLGGYFQNWGLAEDKADRIKALLEEASKRGRNWPGFSQGTGVPTHAAFRQR</sequence>
<dbReference type="GO" id="GO:0016757">
    <property type="term" value="F:glycosyltransferase activity"/>
    <property type="evidence" value="ECO:0007669"/>
    <property type="project" value="UniProtKB-KW"/>
</dbReference>
<organism evidence="2 3">
    <name type="scientific">Elongatibacter sediminis</name>
    <dbReference type="NCBI Taxonomy" id="3119006"/>
    <lineage>
        <taxon>Bacteria</taxon>
        <taxon>Pseudomonadati</taxon>
        <taxon>Pseudomonadota</taxon>
        <taxon>Gammaproteobacteria</taxon>
        <taxon>Chromatiales</taxon>
        <taxon>Wenzhouxiangellaceae</taxon>
        <taxon>Elongatibacter</taxon>
    </lineage>
</organism>
<accession>A0AAW9RHB3</accession>
<name>A0AAW9RHB3_9GAMM</name>
<feature type="domain" description="Glycosyltransferase 2-like" evidence="1">
    <location>
        <begin position="8"/>
        <end position="111"/>
    </location>
</feature>
<protein>
    <submittedName>
        <fullName evidence="2">Glycosyltransferase</fullName>
        <ecNumber evidence="2">2.4.-.-</ecNumber>
    </submittedName>
</protein>
<dbReference type="RefSeq" id="WP_354694209.1">
    <property type="nucleotide sequence ID" value="NZ_JAZHOG010000002.1"/>
</dbReference>
<evidence type="ECO:0000313" key="3">
    <source>
        <dbReference type="Proteomes" id="UP001359886"/>
    </source>
</evidence>
<reference evidence="2 3" key="1">
    <citation type="submission" date="2024-02" db="EMBL/GenBank/DDBJ databases">
        <title>A novel Wenzhouxiangellaceae bacterium, isolated from coastal sediments.</title>
        <authorList>
            <person name="Du Z.-J."/>
            <person name="Ye Y.-Q."/>
            <person name="Zhang X.-Y."/>
        </authorList>
    </citation>
    <scope>NUCLEOTIDE SEQUENCE [LARGE SCALE GENOMIC DNA]</scope>
    <source>
        <strain evidence="2 3">CH-27</strain>
    </source>
</reference>
<dbReference type="InterPro" id="IPR050834">
    <property type="entry name" value="Glycosyltransf_2"/>
</dbReference>
<evidence type="ECO:0000313" key="2">
    <source>
        <dbReference type="EMBL" id="MEJ8566891.1"/>
    </source>
</evidence>
<keyword evidence="3" id="KW-1185">Reference proteome</keyword>
<keyword evidence="2" id="KW-0328">Glycosyltransferase</keyword>
<proteinExistence type="predicted"/>
<dbReference type="Proteomes" id="UP001359886">
    <property type="component" value="Unassembled WGS sequence"/>
</dbReference>
<evidence type="ECO:0000259" key="1">
    <source>
        <dbReference type="Pfam" id="PF00535"/>
    </source>
</evidence>
<dbReference type="EMBL" id="JAZHOG010000002">
    <property type="protein sequence ID" value="MEJ8566891.1"/>
    <property type="molecule type" value="Genomic_DNA"/>
</dbReference>
<dbReference type="InterPro" id="IPR001173">
    <property type="entry name" value="Glyco_trans_2-like"/>
</dbReference>
<dbReference type="Pfam" id="PF00535">
    <property type="entry name" value="Glycos_transf_2"/>
    <property type="match status" value="1"/>
</dbReference>